<dbReference type="Pfam" id="PF06026">
    <property type="entry name" value="Rib_5-P_isom_A"/>
    <property type="match status" value="1"/>
</dbReference>
<dbReference type="RefSeq" id="WP_079493534.1">
    <property type="nucleotide sequence ID" value="NZ_FUZT01000009.1"/>
</dbReference>
<keyword evidence="2 3" id="KW-0413">Isomerase</keyword>
<comment type="similarity">
    <text evidence="3">Belongs to the ribose 5-phosphate isomerase family.</text>
</comment>
<dbReference type="GO" id="GO:0009052">
    <property type="term" value="P:pentose-phosphate shunt, non-oxidative branch"/>
    <property type="evidence" value="ECO:0007669"/>
    <property type="project" value="UniProtKB-UniRule"/>
</dbReference>
<dbReference type="InterPro" id="IPR020672">
    <property type="entry name" value="Ribose5P_isomerase_typA_subgr"/>
</dbReference>
<feature type="active site" description="Proton acceptor" evidence="3">
    <location>
        <position position="102"/>
    </location>
</feature>
<feature type="binding site" evidence="3">
    <location>
        <begin position="93"/>
        <end position="96"/>
    </location>
    <ligand>
        <name>substrate</name>
    </ligand>
</feature>
<feature type="binding site" evidence="3">
    <location>
        <position position="120"/>
    </location>
    <ligand>
        <name>substrate</name>
    </ligand>
</feature>
<dbReference type="InterPro" id="IPR004788">
    <property type="entry name" value="Ribose5P_isomerase_type_A"/>
</dbReference>
<dbReference type="GO" id="GO:0004751">
    <property type="term" value="F:ribose-5-phosphate isomerase activity"/>
    <property type="evidence" value="ECO:0007669"/>
    <property type="project" value="UniProtKB-UniRule"/>
</dbReference>
<keyword evidence="5" id="KW-1185">Reference proteome</keyword>
<evidence type="ECO:0000313" key="5">
    <source>
        <dbReference type="Proteomes" id="UP000190285"/>
    </source>
</evidence>
<dbReference type="SUPFAM" id="SSF75445">
    <property type="entry name" value="D-ribose-5-phosphate isomerase (RpiA), lid domain"/>
    <property type="match status" value="1"/>
</dbReference>
<dbReference type="InterPro" id="IPR037171">
    <property type="entry name" value="NagB/RpiA_transferase-like"/>
</dbReference>
<protein>
    <recommendedName>
        <fullName evidence="3">Ribose-5-phosphate isomerase A</fullName>
        <ecNumber evidence="3">5.3.1.6</ecNumber>
    </recommendedName>
    <alternativeName>
        <fullName evidence="3">Phosphoriboisomerase A</fullName>
        <shortName evidence="3">PRI</shortName>
    </alternativeName>
</protein>
<name>A0A1T5M1G5_9FIRM</name>
<dbReference type="SUPFAM" id="SSF100950">
    <property type="entry name" value="NagB/RpiA/CoA transferase-like"/>
    <property type="match status" value="1"/>
</dbReference>
<dbReference type="UniPathway" id="UPA00115">
    <property type="reaction ID" value="UER00412"/>
</dbReference>
<gene>
    <name evidence="3" type="primary">rpiA</name>
    <name evidence="4" type="ORF">SAMN02194393_03668</name>
</gene>
<feature type="binding site" evidence="3">
    <location>
        <begin position="80"/>
        <end position="83"/>
    </location>
    <ligand>
        <name>substrate</name>
    </ligand>
</feature>
<dbReference type="PANTHER" id="PTHR11934:SF0">
    <property type="entry name" value="RIBOSE-5-PHOSPHATE ISOMERASE"/>
    <property type="match status" value="1"/>
</dbReference>
<comment type="pathway">
    <text evidence="3">Carbohydrate degradation; pentose phosphate pathway; D-ribose 5-phosphate from D-ribulose 5-phosphate (non-oxidative stage): step 1/1.</text>
</comment>
<dbReference type="STRING" id="36842.SAMN02194393_03668"/>
<dbReference type="Gene3D" id="3.30.70.260">
    <property type="match status" value="1"/>
</dbReference>
<dbReference type="GO" id="GO:0005829">
    <property type="term" value="C:cytosol"/>
    <property type="evidence" value="ECO:0007669"/>
    <property type="project" value="TreeGrafter"/>
</dbReference>
<feature type="binding site" evidence="3">
    <location>
        <begin position="25"/>
        <end position="28"/>
    </location>
    <ligand>
        <name>substrate</name>
    </ligand>
</feature>
<dbReference type="PANTHER" id="PTHR11934">
    <property type="entry name" value="RIBOSE-5-PHOSPHATE ISOMERASE"/>
    <property type="match status" value="1"/>
</dbReference>
<accession>A0A1T5M1G5</accession>
<dbReference type="EC" id="5.3.1.6" evidence="3"/>
<comment type="function">
    <text evidence="3">Catalyzes the reversible conversion of ribose-5-phosphate to ribulose 5-phosphate.</text>
</comment>
<dbReference type="NCBIfam" id="NF001924">
    <property type="entry name" value="PRK00702.1"/>
    <property type="match status" value="1"/>
</dbReference>
<dbReference type="OrthoDB" id="5870696at2"/>
<evidence type="ECO:0000313" key="4">
    <source>
        <dbReference type="EMBL" id="SKC81864.1"/>
    </source>
</evidence>
<dbReference type="HAMAP" id="MF_00170">
    <property type="entry name" value="Rib_5P_isom_A"/>
    <property type="match status" value="1"/>
</dbReference>
<dbReference type="EMBL" id="FUZT01000009">
    <property type="protein sequence ID" value="SKC81864.1"/>
    <property type="molecule type" value="Genomic_DNA"/>
</dbReference>
<dbReference type="Gene3D" id="3.40.50.1360">
    <property type="match status" value="1"/>
</dbReference>
<comment type="subunit">
    <text evidence="3">Homodimer.</text>
</comment>
<evidence type="ECO:0000256" key="3">
    <source>
        <dbReference type="HAMAP-Rule" id="MF_00170"/>
    </source>
</evidence>
<organism evidence="4 5">
    <name type="scientific">Maledivibacter halophilus</name>
    <dbReference type="NCBI Taxonomy" id="36842"/>
    <lineage>
        <taxon>Bacteria</taxon>
        <taxon>Bacillati</taxon>
        <taxon>Bacillota</taxon>
        <taxon>Clostridia</taxon>
        <taxon>Peptostreptococcales</taxon>
        <taxon>Caminicellaceae</taxon>
        <taxon>Maledivibacter</taxon>
    </lineage>
</organism>
<sequence>MNEKQLIAEKAVDFIKDGMIVGLGTGSTAYWAITKIGELVRNGMNIKGVPTSINTEKLAQNLNIPLVNISEIKKIDITIDGADEFDENKNVIKGGGGALLREKIIASITNYYIIIADSSKKVEVLGNFPLPIEVTPFAHEITIYQLKQLGCSTNLRLENDKPFITDNKNFIVDCKFNRINKPEELANKLNSIPGVVEHGLFSNMADILVTVNNCGEISIIE</sequence>
<dbReference type="CDD" id="cd01398">
    <property type="entry name" value="RPI_A"/>
    <property type="match status" value="1"/>
</dbReference>
<evidence type="ECO:0000256" key="2">
    <source>
        <dbReference type="ARBA" id="ARBA00023235"/>
    </source>
</evidence>
<dbReference type="GO" id="GO:0006014">
    <property type="term" value="P:D-ribose metabolic process"/>
    <property type="evidence" value="ECO:0007669"/>
    <property type="project" value="TreeGrafter"/>
</dbReference>
<evidence type="ECO:0000256" key="1">
    <source>
        <dbReference type="ARBA" id="ARBA00001713"/>
    </source>
</evidence>
<dbReference type="Proteomes" id="UP000190285">
    <property type="component" value="Unassembled WGS sequence"/>
</dbReference>
<reference evidence="4 5" key="1">
    <citation type="submission" date="2017-02" db="EMBL/GenBank/DDBJ databases">
        <authorList>
            <person name="Peterson S.W."/>
        </authorList>
    </citation>
    <scope>NUCLEOTIDE SEQUENCE [LARGE SCALE GENOMIC DNA]</scope>
    <source>
        <strain evidence="4 5">M1</strain>
    </source>
</reference>
<dbReference type="FunFam" id="3.40.50.1360:FF:000001">
    <property type="entry name" value="Ribose-5-phosphate isomerase A"/>
    <property type="match status" value="1"/>
</dbReference>
<dbReference type="NCBIfam" id="TIGR00021">
    <property type="entry name" value="rpiA"/>
    <property type="match status" value="1"/>
</dbReference>
<comment type="catalytic activity">
    <reaction evidence="1 3">
        <text>aldehydo-D-ribose 5-phosphate = D-ribulose 5-phosphate</text>
        <dbReference type="Rhea" id="RHEA:14657"/>
        <dbReference type="ChEBI" id="CHEBI:58121"/>
        <dbReference type="ChEBI" id="CHEBI:58273"/>
        <dbReference type="EC" id="5.3.1.6"/>
    </reaction>
</comment>
<dbReference type="AlphaFoldDB" id="A0A1T5M1G5"/>
<proteinExistence type="inferred from homology"/>